<name>A0A445BIH0_ARAHY</name>
<dbReference type="Proteomes" id="UP000289738">
    <property type="component" value="Chromosome A09"/>
</dbReference>
<protein>
    <submittedName>
        <fullName evidence="1">Uncharacterized protein</fullName>
    </submittedName>
</protein>
<comment type="caution">
    <text evidence="1">The sequence shown here is derived from an EMBL/GenBank/DDBJ whole genome shotgun (WGS) entry which is preliminary data.</text>
</comment>
<evidence type="ECO:0000313" key="1">
    <source>
        <dbReference type="EMBL" id="RYR38485.1"/>
    </source>
</evidence>
<gene>
    <name evidence="1" type="ORF">Ahy_A09g043536</name>
</gene>
<dbReference type="EMBL" id="SDMP01000009">
    <property type="protein sequence ID" value="RYR38485.1"/>
    <property type="molecule type" value="Genomic_DNA"/>
</dbReference>
<sequence>MKCVEKLFYRIQISIVRDDSDENLQVLFHCHRQFFEVRTHKLFAKFEDMVSSSKRLNQNPQSLVIP</sequence>
<organism evidence="1 2">
    <name type="scientific">Arachis hypogaea</name>
    <name type="common">Peanut</name>
    <dbReference type="NCBI Taxonomy" id="3818"/>
    <lineage>
        <taxon>Eukaryota</taxon>
        <taxon>Viridiplantae</taxon>
        <taxon>Streptophyta</taxon>
        <taxon>Embryophyta</taxon>
        <taxon>Tracheophyta</taxon>
        <taxon>Spermatophyta</taxon>
        <taxon>Magnoliopsida</taxon>
        <taxon>eudicotyledons</taxon>
        <taxon>Gunneridae</taxon>
        <taxon>Pentapetalae</taxon>
        <taxon>rosids</taxon>
        <taxon>fabids</taxon>
        <taxon>Fabales</taxon>
        <taxon>Fabaceae</taxon>
        <taxon>Papilionoideae</taxon>
        <taxon>50 kb inversion clade</taxon>
        <taxon>dalbergioids sensu lato</taxon>
        <taxon>Dalbergieae</taxon>
        <taxon>Pterocarpus clade</taxon>
        <taxon>Arachis</taxon>
    </lineage>
</organism>
<accession>A0A445BIH0</accession>
<keyword evidence="2" id="KW-1185">Reference proteome</keyword>
<dbReference type="AlphaFoldDB" id="A0A445BIH0"/>
<evidence type="ECO:0000313" key="2">
    <source>
        <dbReference type="Proteomes" id="UP000289738"/>
    </source>
</evidence>
<proteinExistence type="predicted"/>
<reference evidence="1 2" key="1">
    <citation type="submission" date="2019-01" db="EMBL/GenBank/DDBJ databases">
        <title>Sequencing of cultivated peanut Arachis hypogaea provides insights into genome evolution and oil improvement.</title>
        <authorList>
            <person name="Chen X."/>
        </authorList>
    </citation>
    <scope>NUCLEOTIDE SEQUENCE [LARGE SCALE GENOMIC DNA]</scope>
    <source>
        <strain evidence="2">cv. Fuhuasheng</strain>
        <tissue evidence="1">Leaves</tissue>
    </source>
</reference>